<reference evidence="13" key="1">
    <citation type="submission" date="2018-07" db="EMBL/GenBank/DDBJ databases">
        <authorList>
            <person name="Quirk P.G."/>
            <person name="Krulwich T.A."/>
        </authorList>
    </citation>
    <scope>NUCLEOTIDE SEQUENCE</scope>
</reference>
<evidence type="ECO:0000256" key="7">
    <source>
        <dbReference type="ARBA" id="ARBA00043129"/>
    </source>
</evidence>
<feature type="compositionally biased region" description="Polar residues" evidence="12">
    <location>
        <begin position="18"/>
        <end position="27"/>
    </location>
</feature>
<dbReference type="Pfam" id="PF05891">
    <property type="entry name" value="Methyltransf_PK"/>
    <property type="match status" value="1"/>
</dbReference>
<evidence type="ECO:0000256" key="8">
    <source>
        <dbReference type="ARBA" id="ARBA00047306"/>
    </source>
</evidence>
<dbReference type="GO" id="GO:0071885">
    <property type="term" value="F:N-terminal protein N-methyltransferase activity"/>
    <property type="evidence" value="ECO:0007669"/>
    <property type="project" value="UniProtKB-EC"/>
</dbReference>
<gene>
    <name evidence="13" type="primary">CSON002612</name>
</gene>
<comment type="catalytic activity">
    <reaction evidence="9">
        <text>N-terminal L-prolyl-L-prolyl-L-lysyl-[protein] + 2 S-adenosyl-L-methionine = N-terminal N,N-dimethyl-L-prolyl-L-prolyl-L-lysyl-[protein] + 2 S-adenosyl-L-homocysteine + 2 H(+)</text>
        <dbReference type="Rhea" id="RHEA:54736"/>
        <dbReference type="Rhea" id="RHEA-COMP:13787"/>
        <dbReference type="Rhea" id="RHEA-COMP:13974"/>
        <dbReference type="ChEBI" id="CHEBI:15378"/>
        <dbReference type="ChEBI" id="CHEBI:57856"/>
        <dbReference type="ChEBI" id="CHEBI:59789"/>
        <dbReference type="ChEBI" id="CHEBI:138059"/>
        <dbReference type="ChEBI" id="CHEBI:138318"/>
        <dbReference type="EC" id="2.1.1.244"/>
    </reaction>
</comment>
<proteinExistence type="inferred from homology"/>
<feature type="binding site" evidence="11">
    <location>
        <position position="118"/>
    </location>
    <ligand>
        <name>S-adenosyl-L-methionine</name>
        <dbReference type="ChEBI" id="CHEBI:59789"/>
    </ligand>
</feature>
<evidence type="ECO:0000256" key="4">
    <source>
        <dbReference type="ARBA" id="ARBA00022691"/>
    </source>
</evidence>
<comment type="catalytic activity">
    <reaction evidence="8">
        <text>N-terminal L-seryl-L-prolyl-L-lysyl-[protein] + 3 S-adenosyl-L-methionine = N-terminal N,N,N-trimethyl-L-seryl-L-prolyl-L-lysyl-[protein] + 3 S-adenosyl-L-homocysteine + 3 H(+)</text>
        <dbReference type="Rhea" id="RHEA:54724"/>
        <dbReference type="Rhea" id="RHEA-COMP:13789"/>
        <dbReference type="Rhea" id="RHEA-COMP:13973"/>
        <dbReference type="ChEBI" id="CHEBI:15378"/>
        <dbReference type="ChEBI" id="CHEBI:57856"/>
        <dbReference type="ChEBI" id="CHEBI:59789"/>
        <dbReference type="ChEBI" id="CHEBI:138061"/>
        <dbReference type="ChEBI" id="CHEBI:138317"/>
        <dbReference type="EC" id="2.1.1.244"/>
    </reaction>
</comment>
<protein>
    <recommendedName>
        <fullName evidence="6">Alpha N-terminal protein methyltransferase 1</fullName>
        <ecNumber evidence="5">2.1.1.244</ecNumber>
    </recommendedName>
    <alternativeName>
        <fullName evidence="7">X-Pro-Lys N-terminal protein methyltransferase 1</fullName>
    </alternativeName>
</protein>
<evidence type="ECO:0000313" key="13">
    <source>
        <dbReference type="EMBL" id="SSX30550.1"/>
    </source>
</evidence>
<feature type="binding site" evidence="11">
    <location>
        <begin position="167"/>
        <end position="168"/>
    </location>
    <ligand>
        <name>S-adenosyl-L-methionine</name>
        <dbReference type="ChEBI" id="CHEBI:59789"/>
    </ligand>
</feature>
<dbReference type="PANTHER" id="PTHR12753">
    <property type="entry name" value="AD-003 - RELATED"/>
    <property type="match status" value="1"/>
</dbReference>
<dbReference type="GO" id="GO:0032259">
    <property type="term" value="P:methylation"/>
    <property type="evidence" value="ECO:0007669"/>
    <property type="project" value="UniProtKB-KW"/>
</dbReference>
<keyword evidence="2" id="KW-0489">Methyltransferase</keyword>
<dbReference type="VEuPathDB" id="VectorBase:CSON002612"/>
<evidence type="ECO:0000256" key="3">
    <source>
        <dbReference type="ARBA" id="ARBA00022679"/>
    </source>
</evidence>
<feature type="binding site" evidence="11">
    <location>
        <position position="183"/>
    </location>
    <ligand>
        <name>S-adenosyl-L-methionine</name>
        <dbReference type="ChEBI" id="CHEBI:59789"/>
    </ligand>
</feature>
<accession>A0A336MKV0</accession>
<dbReference type="AlphaFoldDB" id="A0A336MKV0"/>
<dbReference type="Gene3D" id="3.40.50.150">
    <property type="entry name" value="Vaccinia Virus protein VP39"/>
    <property type="match status" value="1"/>
</dbReference>
<keyword evidence="4 11" id="KW-0949">S-adenosyl-L-methionine</keyword>
<evidence type="ECO:0000256" key="2">
    <source>
        <dbReference type="ARBA" id="ARBA00022603"/>
    </source>
</evidence>
<organism evidence="13">
    <name type="scientific">Culicoides sonorensis</name>
    <name type="common">Biting midge</name>
    <dbReference type="NCBI Taxonomy" id="179676"/>
    <lineage>
        <taxon>Eukaryota</taxon>
        <taxon>Metazoa</taxon>
        <taxon>Ecdysozoa</taxon>
        <taxon>Arthropoda</taxon>
        <taxon>Hexapoda</taxon>
        <taxon>Insecta</taxon>
        <taxon>Pterygota</taxon>
        <taxon>Neoptera</taxon>
        <taxon>Endopterygota</taxon>
        <taxon>Diptera</taxon>
        <taxon>Nematocera</taxon>
        <taxon>Chironomoidea</taxon>
        <taxon>Ceratopogonidae</taxon>
        <taxon>Ceratopogoninae</taxon>
        <taxon>Culicoides</taxon>
        <taxon>Monoculicoides</taxon>
    </lineage>
</organism>
<feature type="binding site" evidence="11">
    <location>
        <position position="123"/>
    </location>
    <ligand>
        <name>S-adenosyl-L-methionine</name>
        <dbReference type="ChEBI" id="CHEBI:59789"/>
    </ligand>
</feature>
<dbReference type="PANTHER" id="PTHR12753:SF0">
    <property type="entry name" value="ALPHA N-TERMINAL PROTEIN METHYLTRANSFERASE 1"/>
    <property type="match status" value="1"/>
</dbReference>
<evidence type="ECO:0000256" key="10">
    <source>
        <dbReference type="ARBA" id="ARBA00048167"/>
    </source>
</evidence>
<dbReference type="EMBL" id="UFQT01001435">
    <property type="protein sequence ID" value="SSX30550.1"/>
    <property type="molecule type" value="Genomic_DNA"/>
</dbReference>
<name>A0A336MKV0_CULSO</name>
<sequence>MSEEILEKSSDTNENQDDGTTGNKRPLSTSSQEFFEILDDVKQIALQQNGATYTKSLSDEQYYNNAKKYWNSIDPNDDGMLGGFASISYCDVQGSSQFLQQIFRTKPSPGRTYACDCGAGIGRVSKNLLINFFDKVDLVEQDPRFCEQARENLSQTENLGEVFNKGLQEFEPETEKYDVVWCQWVLGHLKDDHLVYFFRRCVKSLKKNGMIVIKENVTSTDKVEFDAKDFSVTRPLALLKKLTQEAGLRIIRETRQKNFPKGLFPVYILALRPVVN</sequence>
<dbReference type="InterPro" id="IPR029063">
    <property type="entry name" value="SAM-dependent_MTases_sf"/>
</dbReference>
<evidence type="ECO:0000256" key="5">
    <source>
        <dbReference type="ARBA" id="ARBA00039112"/>
    </source>
</evidence>
<evidence type="ECO:0000256" key="1">
    <source>
        <dbReference type="ARBA" id="ARBA00009059"/>
    </source>
</evidence>
<feature type="compositionally biased region" description="Basic and acidic residues" evidence="12">
    <location>
        <begin position="1"/>
        <end position="11"/>
    </location>
</feature>
<comment type="similarity">
    <text evidence="1">Belongs to the methyltransferase superfamily. NTM1 family.</text>
</comment>
<dbReference type="OMA" id="IKQCKQT"/>
<evidence type="ECO:0000256" key="11">
    <source>
        <dbReference type="PIRSR" id="PIRSR016958-1"/>
    </source>
</evidence>
<dbReference type="CDD" id="cd02440">
    <property type="entry name" value="AdoMet_MTases"/>
    <property type="match status" value="1"/>
</dbReference>
<dbReference type="PIRSF" id="PIRSF016958">
    <property type="entry name" value="DUF858_MeTrfase_lik"/>
    <property type="match status" value="1"/>
</dbReference>
<dbReference type="GO" id="GO:0005737">
    <property type="term" value="C:cytoplasm"/>
    <property type="evidence" value="ECO:0007669"/>
    <property type="project" value="TreeGrafter"/>
</dbReference>
<keyword evidence="3" id="KW-0808">Transferase</keyword>
<evidence type="ECO:0000256" key="9">
    <source>
        <dbReference type="ARBA" id="ARBA00047885"/>
    </source>
</evidence>
<dbReference type="EC" id="2.1.1.244" evidence="5"/>
<evidence type="ECO:0000256" key="12">
    <source>
        <dbReference type="SAM" id="MobiDB-lite"/>
    </source>
</evidence>
<comment type="catalytic activity">
    <reaction evidence="10">
        <text>N-terminal L-alanyl-L-prolyl-L-lysyl-[protein] + 3 S-adenosyl-L-methionine = N-terminal N,N,N-trimethyl-L-alanyl-L-prolyl-L-lysyl-[protein] + 3 S-adenosyl-L-homocysteine + 3 H(+)</text>
        <dbReference type="Rhea" id="RHEA:54712"/>
        <dbReference type="Rhea" id="RHEA-COMP:13785"/>
        <dbReference type="Rhea" id="RHEA-COMP:13971"/>
        <dbReference type="ChEBI" id="CHEBI:15378"/>
        <dbReference type="ChEBI" id="CHEBI:57856"/>
        <dbReference type="ChEBI" id="CHEBI:59789"/>
        <dbReference type="ChEBI" id="CHEBI:138057"/>
        <dbReference type="ChEBI" id="CHEBI:138315"/>
        <dbReference type="EC" id="2.1.1.244"/>
    </reaction>
</comment>
<dbReference type="FunFam" id="3.40.50.150:FF:000025">
    <property type="entry name" value="N-terminal Xaa-Pro-Lys N-methyltransferase 1"/>
    <property type="match status" value="1"/>
</dbReference>
<feature type="region of interest" description="Disordered" evidence="12">
    <location>
        <begin position="1"/>
        <end position="27"/>
    </location>
</feature>
<dbReference type="InterPro" id="IPR008576">
    <property type="entry name" value="MeTrfase_NTM1"/>
</dbReference>
<evidence type="ECO:0000256" key="6">
    <source>
        <dbReference type="ARBA" id="ARBA00039449"/>
    </source>
</evidence>
<dbReference type="SUPFAM" id="SSF53335">
    <property type="entry name" value="S-adenosyl-L-methionine-dependent methyltransferases"/>
    <property type="match status" value="1"/>
</dbReference>